<evidence type="ECO:0000256" key="1">
    <source>
        <dbReference type="SAM" id="Coils"/>
    </source>
</evidence>
<feature type="coiled-coil region" evidence="1">
    <location>
        <begin position="408"/>
        <end position="435"/>
    </location>
</feature>
<feature type="compositionally biased region" description="Polar residues" evidence="2">
    <location>
        <begin position="101"/>
        <end position="112"/>
    </location>
</feature>
<name>A0A834LRX8_RHOSS</name>
<keyword evidence="4" id="KW-1185">Reference proteome</keyword>
<evidence type="ECO:0000256" key="2">
    <source>
        <dbReference type="SAM" id="MobiDB-lite"/>
    </source>
</evidence>
<dbReference type="AlphaFoldDB" id="A0A834LRX8"/>
<feature type="region of interest" description="Disordered" evidence="2">
    <location>
        <begin position="66"/>
        <end position="121"/>
    </location>
</feature>
<evidence type="ECO:0000313" key="3">
    <source>
        <dbReference type="EMBL" id="KAF7145332.1"/>
    </source>
</evidence>
<evidence type="ECO:0008006" key="5">
    <source>
        <dbReference type="Google" id="ProtNLM"/>
    </source>
</evidence>
<dbReference type="PANTHER" id="PTHR33018:SF31">
    <property type="entry name" value="TRANSPOSASE, PTTA_EN_SPM, PLANT"/>
    <property type="match status" value="1"/>
</dbReference>
<dbReference type="EMBL" id="WJXA01000004">
    <property type="protein sequence ID" value="KAF7145332.1"/>
    <property type="molecule type" value="Genomic_DNA"/>
</dbReference>
<protein>
    <recommendedName>
        <fullName evidence="5">Transposase</fullName>
    </recommendedName>
</protein>
<dbReference type="Proteomes" id="UP000626092">
    <property type="component" value="Unassembled WGS sequence"/>
</dbReference>
<sequence>MDKRFPSVSKIWRLELSNITLQNPSVVATTSSEQNTYCIGRSKQPVQRVLNSNLLEGLFPCQHIDSKGNDKEKDIGRVVNGDPDYEPCDGEGRVASDSDNDYPSGSLANQVKGTGPRKKKGCSSAQLLKKSQITQQYGGSSQGATQAQQLPTLPIKQTDMFCNPHTVVGCVATPATPSTVSQNLKRKKGPTKLKTIAVDGGSRIEVEFDKNGQPIGDGSIKLSSFLGPLVREIVPYTLSDWRKLPTGMAEILWQSVKVRFNLHEDWHREMVFRIMNEDWRASKSTLVRKVRNALNEEERLKLQPDNIKSLQDWKDFVKEKTSEQFKVRSNKFKGMRQKQLELQHTMSHKGYARLTAELKDMERIEWDKPNSSSTNLKEDALSQVLGPEKRGQLRTFGKGVTLTRLTILSQMNGQFHELREENIQLKSEMADMKNTFDEWKKSQVSSLSFSSWMALMP</sequence>
<proteinExistence type="predicted"/>
<gene>
    <name evidence="3" type="ORF">RHSIM_Rhsim04G0083300</name>
</gene>
<feature type="compositionally biased region" description="Basic and acidic residues" evidence="2">
    <location>
        <begin position="66"/>
        <end position="76"/>
    </location>
</feature>
<comment type="caution">
    <text evidence="3">The sequence shown here is derived from an EMBL/GenBank/DDBJ whole genome shotgun (WGS) entry which is preliminary data.</text>
</comment>
<evidence type="ECO:0000313" key="4">
    <source>
        <dbReference type="Proteomes" id="UP000626092"/>
    </source>
</evidence>
<dbReference type="PANTHER" id="PTHR33018">
    <property type="entry name" value="OS10G0338966 PROTEIN-RELATED"/>
    <property type="match status" value="1"/>
</dbReference>
<accession>A0A834LRX8</accession>
<organism evidence="3 4">
    <name type="scientific">Rhododendron simsii</name>
    <name type="common">Sims's rhododendron</name>
    <dbReference type="NCBI Taxonomy" id="118357"/>
    <lineage>
        <taxon>Eukaryota</taxon>
        <taxon>Viridiplantae</taxon>
        <taxon>Streptophyta</taxon>
        <taxon>Embryophyta</taxon>
        <taxon>Tracheophyta</taxon>
        <taxon>Spermatophyta</taxon>
        <taxon>Magnoliopsida</taxon>
        <taxon>eudicotyledons</taxon>
        <taxon>Gunneridae</taxon>
        <taxon>Pentapetalae</taxon>
        <taxon>asterids</taxon>
        <taxon>Ericales</taxon>
        <taxon>Ericaceae</taxon>
        <taxon>Ericoideae</taxon>
        <taxon>Rhodoreae</taxon>
        <taxon>Rhododendron</taxon>
    </lineage>
</organism>
<reference evidence="3" key="1">
    <citation type="submission" date="2019-11" db="EMBL/GenBank/DDBJ databases">
        <authorList>
            <person name="Liu Y."/>
            <person name="Hou J."/>
            <person name="Li T.-Q."/>
            <person name="Guan C.-H."/>
            <person name="Wu X."/>
            <person name="Wu H.-Z."/>
            <person name="Ling F."/>
            <person name="Zhang R."/>
            <person name="Shi X.-G."/>
            <person name="Ren J.-P."/>
            <person name="Chen E.-F."/>
            <person name="Sun J.-M."/>
        </authorList>
    </citation>
    <scope>NUCLEOTIDE SEQUENCE</scope>
    <source>
        <strain evidence="3">Adult_tree_wgs_1</strain>
        <tissue evidence="3">Leaves</tissue>
    </source>
</reference>
<dbReference type="OrthoDB" id="1714929at2759"/>
<keyword evidence="1" id="KW-0175">Coiled coil</keyword>